<reference evidence="2 4" key="2">
    <citation type="journal article" date="2014" name="BMC Genomics">
        <title>An improved genome release (version Mt4.0) for the model legume Medicago truncatula.</title>
        <authorList>
            <person name="Tang H."/>
            <person name="Krishnakumar V."/>
            <person name="Bidwell S."/>
            <person name="Rosen B."/>
            <person name="Chan A."/>
            <person name="Zhou S."/>
            <person name="Gentzbittel L."/>
            <person name="Childs K.L."/>
            <person name="Yandell M."/>
            <person name="Gundlach H."/>
            <person name="Mayer K.F."/>
            <person name="Schwartz D.C."/>
            <person name="Town C.D."/>
        </authorList>
    </citation>
    <scope>GENOME REANNOTATION</scope>
    <source>
        <strain evidence="3 4">cv. Jemalong A17</strain>
    </source>
</reference>
<dbReference type="EnsemblPlants" id="AES80965">
    <property type="protein sequence ID" value="AES80965"/>
    <property type="gene ID" value="MTR_7g087020"/>
</dbReference>
<dbReference type="HOGENOM" id="CLU_3090316_0_0_1"/>
<gene>
    <name evidence="2" type="ordered locus">MTR_7g087020</name>
</gene>
<reference evidence="3" key="3">
    <citation type="submission" date="2015-04" db="UniProtKB">
        <authorList>
            <consortium name="EnsemblPlants"/>
        </authorList>
    </citation>
    <scope>IDENTIFICATION</scope>
    <source>
        <strain evidence="3">cv. Jemalong A17</strain>
    </source>
</reference>
<evidence type="ECO:0000313" key="3">
    <source>
        <dbReference type="EnsemblPlants" id="AES80965"/>
    </source>
</evidence>
<evidence type="ECO:0000256" key="1">
    <source>
        <dbReference type="SAM" id="MobiDB-lite"/>
    </source>
</evidence>
<reference evidence="2 4" key="1">
    <citation type="journal article" date="2011" name="Nature">
        <title>The Medicago genome provides insight into the evolution of rhizobial symbioses.</title>
        <authorList>
            <person name="Young N.D."/>
            <person name="Debelle F."/>
            <person name="Oldroyd G.E."/>
            <person name="Geurts R."/>
            <person name="Cannon S.B."/>
            <person name="Udvardi M.K."/>
            <person name="Benedito V.A."/>
            <person name="Mayer K.F."/>
            <person name="Gouzy J."/>
            <person name="Schoof H."/>
            <person name="Van de Peer Y."/>
            <person name="Proost S."/>
            <person name="Cook D.R."/>
            <person name="Meyers B.C."/>
            <person name="Spannagl M."/>
            <person name="Cheung F."/>
            <person name="De Mita S."/>
            <person name="Krishnakumar V."/>
            <person name="Gundlach H."/>
            <person name="Zhou S."/>
            <person name="Mudge J."/>
            <person name="Bharti A.K."/>
            <person name="Murray J.D."/>
            <person name="Naoumkina M.A."/>
            <person name="Rosen B."/>
            <person name="Silverstein K.A."/>
            <person name="Tang H."/>
            <person name="Rombauts S."/>
            <person name="Zhao P.X."/>
            <person name="Zhou P."/>
            <person name="Barbe V."/>
            <person name="Bardou P."/>
            <person name="Bechner M."/>
            <person name="Bellec A."/>
            <person name="Berger A."/>
            <person name="Berges H."/>
            <person name="Bidwell S."/>
            <person name="Bisseling T."/>
            <person name="Choisne N."/>
            <person name="Couloux A."/>
            <person name="Denny R."/>
            <person name="Deshpande S."/>
            <person name="Dai X."/>
            <person name="Doyle J.J."/>
            <person name="Dudez A.M."/>
            <person name="Farmer A.D."/>
            <person name="Fouteau S."/>
            <person name="Franken C."/>
            <person name="Gibelin C."/>
            <person name="Gish J."/>
            <person name="Goldstein S."/>
            <person name="Gonzalez A.J."/>
            <person name="Green P.J."/>
            <person name="Hallab A."/>
            <person name="Hartog M."/>
            <person name="Hua A."/>
            <person name="Humphray S.J."/>
            <person name="Jeong D.H."/>
            <person name="Jing Y."/>
            <person name="Jocker A."/>
            <person name="Kenton S.M."/>
            <person name="Kim D.J."/>
            <person name="Klee K."/>
            <person name="Lai H."/>
            <person name="Lang C."/>
            <person name="Lin S."/>
            <person name="Macmil S.L."/>
            <person name="Magdelenat G."/>
            <person name="Matthews L."/>
            <person name="McCorrison J."/>
            <person name="Monaghan E.L."/>
            <person name="Mun J.H."/>
            <person name="Najar F.Z."/>
            <person name="Nicholson C."/>
            <person name="Noirot C."/>
            <person name="O'Bleness M."/>
            <person name="Paule C.R."/>
            <person name="Poulain J."/>
            <person name="Prion F."/>
            <person name="Qin B."/>
            <person name="Qu C."/>
            <person name="Retzel E.F."/>
            <person name="Riddle C."/>
            <person name="Sallet E."/>
            <person name="Samain S."/>
            <person name="Samson N."/>
            <person name="Sanders I."/>
            <person name="Saurat O."/>
            <person name="Scarpelli C."/>
            <person name="Schiex T."/>
            <person name="Segurens B."/>
            <person name="Severin A.J."/>
            <person name="Sherrier D.J."/>
            <person name="Shi R."/>
            <person name="Sims S."/>
            <person name="Singer S.R."/>
            <person name="Sinharoy S."/>
            <person name="Sterck L."/>
            <person name="Viollet A."/>
            <person name="Wang B.B."/>
            <person name="Wang K."/>
            <person name="Wang M."/>
            <person name="Wang X."/>
            <person name="Warfsmann J."/>
            <person name="Weissenbach J."/>
            <person name="White D.D."/>
            <person name="White J.D."/>
            <person name="Wiley G.B."/>
            <person name="Wincker P."/>
            <person name="Xing Y."/>
            <person name="Yang L."/>
            <person name="Yao Z."/>
            <person name="Ying F."/>
            <person name="Zhai J."/>
            <person name="Zhou L."/>
            <person name="Zuber A."/>
            <person name="Denarie J."/>
            <person name="Dixon R.A."/>
            <person name="May G.D."/>
            <person name="Schwartz D.C."/>
            <person name="Rogers J."/>
            <person name="Quetier F."/>
            <person name="Town C.D."/>
            <person name="Roe B.A."/>
        </authorList>
    </citation>
    <scope>NUCLEOTIDE SEQUENCE [LARGE SCALE GENOMIC DNA]</scope>
    <source>
        <strain evidence="2">A17</strain>
        <strain evidence="3 4">cv. Jemalong A17</strain>
    </source>
</reference>
<feature type="region of interest" description="Disordered" evidence="1">
    <location>
        <begin position="14"/>
        <end position="33"/>
    </location>
</feature>
<feature type="compositionally biased region" description="Polar residues" evidence="1">
    <location>
        <begin position="24"/>
        <end position="33"/>
    </location>
</feature>
<dbReference type="AlphaFoldDB" id="G7L2K7"/>
<sequence>MLIRGGWIPQTHTNGVDPSKLIKNENSTSNTNPSFLPAFDDEGFYGMKVYKA</sequence>
<evidence type="ECO:0000313" key="4">
    <source>
        <dbReference type="Proteomes" id="UP000002051"/>
    </source>
</evidence>
<dbReference type="PaxDb" id="3880-AES80965"/>
<organism evidence="2 4">
    <name type="scientific">Medicago truncatula</name>
    <name type="common">Barrel medic</name>
    <name type="synonym">Medicago tribuloides</name>
    <dbReference type="NCBI Taxonomy" id="3880"/>
    <lineage>
        <taxon>Eukaryota</taxon>
        <taxon>Viridiplantae</taxon>
        <taxon>Streptophyta</taxon>
        <taxon>Embryophyta</taxon>
        <taxon>Tracheophyta</taxon>
        <taxon>Spermatophyta</taxon>
        <taxon>Magnoliopsida</taxon>
        <taxon>eudicotyledons</taxon>
        <taxon>Gunneridae</taxon>
        <taxon>Pentapetalae</taxon>
        <taxon>rosids</taxon>
        <taxon>fabids</taxon>
        <taxon>Fabales</taxon>
        <taxon>Fabaceae</taxon>
        <taxon>Papilionoideae</taxon>
        <taxon>50 kb inversion clade</taxon>
        <taxon>NPAAA clade</taxon>
        <taxon>Hologalegina</taxon>
        <taxon>IRL clade</taxon>
        <taxon>Trifolieae</taxon>
        <taxon>Medicago</taxon>
    </lineage>
</organism>
<evidence type="ECO:0000313" key="2">
    <source>
        <dbReference type="EMBL" id="AES80965.1"/>
    </source>
</evidence>
<accession>G7L2K7</accession>
<proteinExistence type="predicted"/>
<name>G7L2K7_MEDTR</name>
<dbReference type="Proteomes" id="UP000002051">
    <property type="component" value="Unassembled WGS sequence"/>
</dbReference>
<protein>
    <submittedName>
        <fullName evidence="2 3">Uncharacterized protein</fullName>
    </submittedName>
</protein>
<dbReference type="EMBL" id="CM001223">
    <property type="protein sequence ID" value="AES80965.1"/>
    <property type="molecule type" value="Genomic_DNA"/>
</dbReference>
<keyword evidence="4" id="KW-1185">Reference proteome</keyword>